<dbReference type="InterPro" id="IPR006094">
    <property type="entry name" value="Oxid_FAD_bind_N"/>
</dbReference>
<dbReference type="Proteomes" id="UP000065734">
    <property type="component" value="Chromosome I"/>
</dbReference>
<dbReference type="EMBL" id="AP014854">
    <property type="protein sequence ID" value="BAR99885.1"/>
    <property type="molecule type" value="Genomic_DNA"/>
</dbReference>
<reference evidence="6" key="2">
    <citation type="submission" date="2015-11" db="EMBL/GenBank/DDBJ databases">
        <authorList>
            <person name="Zhang Y."/>
            <person name="Guo Z."/>
        </authorList>
    </citation>
    <scope>NUCLEOTIDE SEQUENCE</scope>
    <source>
        <strain evidence="6">1</strain>
    </source>
</reference>
<reference evidence="5" key="1">
    <citation type="journal article" date="2015" name="Genome Announc.">
        <title>Complete Genome Sequence of the Bacteriochlorophyll b-Producing Photosynthetic Bacterium Blastochloris viridis.</title>
        <authorList>
            <person name="Tsukatani Y."/>
            <person name="Hirose Y."/>
            <person name="Harada J."/>
            <person name="Misawa N."/>
            <person name="Mori K."/>
            <person name="Inoue K."/>
            <person name="Tamiaki H."/>
        </authorList>
    </citation>
    <scope>NUCLEOTIDE SEQUENCE [LARGE SCALE GENOMIC DNA]</scope>
    <source>
        <strain evidence="5">DSM 133</strain>
    </source>
</reference>
<dbReference type="PANTHER" id="PTHR13878:SF53">
    <property type="entry name" value="CYTOKININ DEHYDROGENASE 6"/>
    <property type="match status" value="1"/>
</dbReference>
<evidence type="ECO:0000259" key="4">
    <source>
        <dbReference type="PROSITE" id="PS51387"/>
    </source>
</evidence>
<dbReference type="PROSITE" id="PS51387">
    <property type="entry name" value="FAD_PCMH"/>
    <property type="match status" value="1"/>
</dbReference>
<name>A0A0H5BCG6_BLAVI</name>
<dbReference type="AlphaFoldDB" id="A0A0H5BCG6"/>
<dbReference type="GO" id="GO:0071949">
    <property type="term" value="F:FAD binding"/>
    <property type="evidence" value="ECO:0007669"/>
    <property type="project" value="InterPro"/>
</dbReference>
<evidence type="ECO:0000256" key="1">
    <source>
        <dbReference type="ARBA" id="ARBA00005466"/>
    </source>
</evidence>
<keyword evidence="3 6" id="KW-0560">Oxidoreductase</keyword>
<dbReference type="SUPFAM" id="SSF56176">
    <property type="entry name" value="FAD-binding/transporter-associated domain-like"/>
    <property type="match status" value="1"/>
</dbReference>
<dbReference type="Gene3D" id="3.30.465.10">
    <property type="match status" value="1"/>
</dbReference>
<keyword evidence="2" id="KW-0274">FAD</keyword>
<protein>
    <submittedName>
        <fullName evidence="5">Oxidoreductase</fullName>
    </submittedName>
    <submittedName>
        <fullName evidence="6">Putative decaprenylphosphoryl-beta-D-ribose oxidase</fullName>
        <ecNumber evidence="6">1.-.-.-</ecNumber>
    </submittedName>
</protein>
<keyword evidence="7" id="KW-1185">Reference proteome</keyword>
<reference evidence="7" key="3">
    <citation type="journal article" date="2016" name="Genome Announc.">
        <title>Revised genome sequence of the purple photosynthetic bacterium Blastochloris viridis.</title>
        <authorList>
            <person name="Liu L.N."/>
            <person name="Faulkner M."/>
            <person name="Liu X."/>
            <person name="Huang F."/>
            <person name="Darby A.C."/>
            <person name="Hall N."/>
        </authorList>
    </citation>
    <scope>NUCLEOTIDE SEQUENCE [LARGE SCALE GENOMIC DNA]</scope>
    <source>
        <strain evidence="7">ATCC 19567 / DSM 133 / F</strain>
    </source>
</reference>
<dbReference type="GO" id="GO:0016491">
    <property type="term" value="F:oxidoreductase activity"/>
    <property type="evidence" value="ECO:0007669"/>
    <property type="project" value="UniProtKB-KW"/>
</dbReference>
<dbReference type="InterPro" id="IPR036318">
    <property type="entry name" value="FAD-bd_PCMH-like_sf"/>
</dbReference>
<gene>
    <name evidence="6" type="primary">dprE1_2</name>
    <name evidence="5" type="ORF">BV133_2292</name>
    <name evidence="6" type="ORF">BVIRIDIS_18620</name>
</gene>
<feature type="domain" description="FAD-binding PCMH-type" evidence="4">
    <location>
        <begin position="8"/>
        <end position="185"/>
    </location>
</feature>
<dbReference type="Pfam" id="PF01565">
    <property type="entry name" value="FAD_binding_4"/>
    <property type="match status" value="1"/>
</dbReference>
<sequence>MSYAAWGGGAHATAEVRAIRPASVDAARRGYASPGTSVLAFGNGRSYGDVCLNPGGTLIDCRSLDRFVDFDRTTGRLTCEAGVLLADILASICRSDDTGGAWFLPVTPGTRFVSVGGAIANDVHGKNHHRFGTFGRHVLSFDLARSNGEVVSCSPTENAALYRATIGGLGLTGLVLRATIQLRRVEGTALEAEDVRFDRLDEFFSLAAEADQAWDYTAAWVDCLATGRSLGRGIFSRARHRAGAGSPPPPLQPRITIPVRPPVSLVGGLGLRAFNALYWRKLSLRRSERTVGGYEPVFFPLDAIGGWNRLYGPRGFFQFQCVVPPAVAAEAIKDMLGAVAASGQGSMLAVLKTFGDLPSPGILSFPMAGATLALDFPDRGDSTRALLARLETITVAAGGRLYPAKDCVMTANTFRDGYAGLAAFKPHIDPAAASGFARRVGIIGPAAS</sequence>
<dbReference type="InterPro" id="IPR050432">
    <property type="entry name" value="FAD-linked_Oxidoreductases_BP"/>
</dbReference>
<evidence type="ECO:0000256" key="2">
    <source>
        <dbReference type="ARBA" id="ARBA00022827"/>
    </source>
</evidence>
<dbReference type="RefSeq" id="WP_055038852.1">
    <property type="nucleotide sequence ID" value="NZ_CP012946.1"/>
</dbReference>
<evidence type="ECO:0000313" key="5">
    <source>
        <dbReference type="EMBL" id="BAR99885.1"/>
    </source>
</evidence>
<dbReference type="PATRIC" id="fig|1079.7.peg.1958"/>
<dbReference type="STRING" id="1079.BVIR_2416"/>
<organism evidence="6 7">
    <name type="scientific">Blastochloris viridis</name>
    <name type="common">Rhodopseudomonas viridis</name>
    <dbReference type="NCBI Taxonomy" id="1079"/>
    <lineage>
        <taxon>Bacteria</taxon>
        <taxon>Pseudomonadati</taxon>
        <taxon>Pseudomonadota</taxon>
        <taxon>Alphaproteobacteria</taxon>
        <taxon>Hyphomicrobiales</taxon>
        <taxon>Blastochloridaceae</taxon>
        <taxon>Blastochloris</taxon>
    </lineage>
</organism>
<dbReference type="PANTHER" id="PTHR13878">
    <property type="entry name" value="GULONOLACTONE OXIDASE"/>
    <property type="match status" value="1"/>
</dbReference>
<evidence type="ECO:0000313" key="7">
    <source>
        <dbReference type="Proteomes" id="UP000065734"/>
    </source>
</evidence>
<dbReference type="InterPro" id="IPR016169">
    <property type="entry name" value="FAD-bd_PCMH_sub2"/>
</dbReference>
<comment type="similarity">
    <text evidence="1">Belongs to the oxygen-dependent FAD-linked oxidoreductase family.</text>
</comment>
<dbReference type="InterPro" id="IPR016166">
    <property type="entry name" value="FAD-bd_PCMH"/>
</dbReference>
<evidence type="ECO:0000313" key="6">
    <source>
        <dbReference type="EMBL" id="CUU42847.1"/>
    </source>
</evidence>
<dbReference type="EC" id="1.-.-.-" evidence="6"/>
<proteinExistence type="inferred from homology"/>
<evidence type="ECO:0000256" key="3">
    <source>
        <dbReference type="ARBA" id="ARBA00023002"/>
    </source>
</evidence>
<dbReference type="EMBL" id="LN907867">
    <property type="protein sequence ID" value="CUU42847.1"/>
    <property type="molecule type" value="Genomic_DNA"/>
</dbReference>
<accession>A0A0H5BCG6</accession>
<keyword evidence="2" id="KW-0285">Flavoprotein</keyword>